<dbReference type="GO" id="GO:0008483">
    <property type="term" value="F:transaminase activity"/>
    <property type="evidence" value="ECO:0007669"/>
    <property type="project" value="TreeGrafter"/>
</dbReference>
<dbReference type="InterPro" id="IPR000653">
    <property type="entry name" value="DegT/StrS_aminotransferase"/>
</dbReference>
<dbReference type="SUPFAM" id="SSF53383">
    <property type="entry name" value="PLP-dependent transferases"/>
    <property type="match status" value="1"/>
</dbReference>
<dbReference type="Gene3D" id="3.90.1150.10">
    <property type="entry name" value="Aspartate Aminotransferase, domain 1"/>
    <property type="match status" value="1"/>
</dbReference>
<evidence type="ECO:0000256" key="3">
    <source>
        <dbReference type="PIRSR" id="PIRSR000390-2"/>
    </source>
</evidence>
<keyword evidence="6" id="KW-1185">Reference proteome</keyword>
<evidence type="ECO:0000256" key="1">
    <source>
        <dbReference type="ARBA" id="ARBA00037999"/>
    </source>
</evidence>
<evidence type="ECO:0000313" key="6">
    <source>
        <dbReference type="Proteomes" id="UP000006329"/>
    </source>
</evidence>
<dbReference type="PANTHER" id="PTHR30244:SF34">
    <property type="entry name" value="DTDP-4-AMINO-4,6-DIDEOXYGALACTOSE TRANSAMINASE"/>
    <property type="match status" value="1"/>
</dbReference>
<dbReference type="Gene3D" id="3.40.640.10">
    <property type="entry name" value="Type I PLP-dependent aspartate aminotransferase-like (Major domain)"/>
    <property type="match status" value="1"/>
</dbReference>
<dbReference type="RefSeq" id="WP_004476552.1">
    <property type="nucleotide sequence ID" value="NZ_AHON02000027.1"/>
</dbReference>
<dbReference type="InterPro" id="IPR015422">
    <property type="entry name" value="PyrdxlP-dep_Trfase_small"/>
</dbReference>
<feature type="active site" description="Proton acceptor" evidence="2">
    <location>
        <position position="187"/>
    </location>
</feature>
<sequence>MPGFELIGNEEFGELEDLFQRSKILFRHGFDGIRNGVFKVREFELAFAKHFGFQDALAVTSGTAALKVAMKAANIKPGDEVITQSFTFLATVEAIVETGATPIICEIDESLNMDPIALEKLITQKTKMIVPVHMLGVPARMDQILAIARKHNLLVMEDTAWGCGGKFQGSYLGTLGDIGSFSFDFAKIITTGEGGMILAKDQDLLERAKAYHDHGHENNPKLPRWEDSRSSSGFNYRMTEMQGAVGLAQLKKLGEIVKLQRANLEKIKSVVSQYEGIRFRDVPESGEETADALVFFTKTPKLARAFRSAMLEEGLATKILPEAISWHFAGTWNHIPELVHQYPNLLEAFPRSLELLDRSVAIPIQVKMQDQVLDKVNSAMIKVFKGN</sequence>
<evidence type="ECO:0000256" key="4">
    <source>
        <dbReference type="RuleBase" id="RU004508"/>
    </source>
</evidence>
<evidence type="ECO:0000313" key="5">
    <source>
        <dbReference type="EMBL" id="EKO34838.1"/>
    </source>
</evidence>
<dbReference type="GO" id="GO:0030170">
    <property type="term" value="F:pyridoxal phosphate binding"/>
    <property type="evidence" value="ECO:0007669"/>
    <property type="project" value="TreeGrafter"/>
</dbReference>
<feature type="modified residue" description="N6-(pyridoxal phosphate)lysine" evidence="3">
    <location>
        <position position="187"/>
    </location>
</feature>
<dbReference type="InterPro" id="IPR015424">
    <property type="entry name" value="PyrdxlP-dep_Trfase"/>
</dbReference>
<dbReference type="AlphaFoldDB" id="A0A0E2BHI9"/>
<proteinExistence type="inferred from homology"/>
<accession>A0A0E2BHI9</accession>
<evidence type="ECO:0000256" key="2">
    <source>
        <dbReference type="PIRSR" id="PIRSR000390-1"/>
    </source>
</evidence>
<dbReference type="InterPro" id="IPR015421">
    <property type="entry name" value="PyrdxlP-dep_Trfase_major"/>
</dbReference>
<dbReference type="GO" id="GO:0000271">
    <property type="term" value="P:polysaccharide biosynthetic process"/>
    <property type="evidence" value="ECO:0007669"/>
    <property type="project" value="TreeGrafter"/>
</dbReference>
<comment type="similarity">
    <text evidence="1 4">Belongs to the DegT/DnrJ/EryC1 family.</text>
</comment>
<dbReference type="Proteomes" id="UP000006329">
    <property type="component" value="Unassembled WGS sequence"/>
</dbReference>
<protein>
    <submittedName>
        <fullName evidence="5">Spore coat polysaccharide biosynthesis protein SpsC</fullName>
    </submittedName>
</protein>
<dbReference type="PANTHER" id="PTHR30244">
    <property type="entry name" value="TRANSAMINASE"/>
    <property type="match status" value="1"/>
</dbReference>
<dbReference type="Pfam" id="PF01041">
    <property type="entry name" value="DegT_DnrJ_EryC1"/>
    <property type="match status" value="1"/>
</dbReference>
<organism evidence="5 6">
    <name type="scientific">Leptospira santarosai str. MOR084</name>
    <dbReference type="NCBI Taxonomy" id="1049984"/>
    <lineage>
        <taxon>Bacteria</taxon>
        <taxon>Pseudomonadati</taxon>
        <taxon>Spirochaetota</taxon>
        <taxon>Spirochaetia</taxon>
        <taxon>Leptospirales</taxon>
        <taxon>Leptospiraceae</taxon>
        <taxon>Leptospira</taxon>
    </lineage>
</organism>
<gene>
    <name evidence="5" type="ORF">LEP1GSC179_1585</name>
</gene>
<reference evidence="5" key="1">
    <citation type="submission" date="2012-10" db="EMBL/GenBank/DDBJ databases">
        <authorList>
            <person name="Harkins D.M."/>
            <person name="Durkin A.S."/>
            <person name="Brinkac L.M."/>
            <person name="Haft D.H."/>
            <person name="Selengut J.D."/>
            <person name="Sanka R."/>
            <person name="DePew J."/>
            <person name="Purushe J."/>
            <person name="Matthias M.A."/>
            <person name="Vinetz J.M."/>
            <person name="Sutton G.G."/>
            <person name="Nierman W.C."/>
            <person name="Fouts D.E."/>
        </authorList>
    </citation>
    <scope>NUCLEOTIDE SEQUENCE [LARGE SCALE GENOMIC DNA]</scope>
    <source>
        <strain evidence="5">MOR084</strain>
    </source>
</reference>
<name>A0A0E2BHI9_9LEPT</name>
<dbReference type="EMBL" id="AHON02000027">
    <property type="protein sequence ID" value="EKO34838.1"/>
    <property type="molecule type" value="Genomic_DNA"/>
</dbReference>
<keyword evidence="3 4" id="KW-0663">Pyridoxal phosphate</keyword>
<dbReference type="CDD" id="cd00616">
    <property type="entry name" value="AHBA_syn"/>
    <property type="match status" value="1"/>
</dbReference>
<comment type="caution">
    <text evidence="5">The sequence shown here is derived from an EMBL/GenBank/DDBJ whole genome shotgun (WGS) entry which is preliminary data.</text>
</comment>
<dbReference type="PIRSF" id="PIRSF000390">
    <property type="entry name" value="PLP_StrS"/>
    <property type="match status" value="1"/>
</dbReference>